<evidence type="ECO:0000259" key="6">
    <source>
        <dbReference type="Pfam" id="PF08281"/>
    </source>
</evidence>
<name>A0A932M255_UNCTE</name>
<protein>
    <submittedName>
        <fullName evidence="7">RNA polymerase sigma factor</fullName>
    </submittedName>
</protein>
<dbReference type="InterPro" id="IPR014284">
    <property type="entry name" value="RNA_pol_sigma-70_dom"/>
</dbReference>
<dbReference type="Pfam" id="PF08281">
    <property type="entry name" value="Sigma70_r4_2"/>
    <property type="match status" value="1"/>
</dbReference>
<dbReference type="AlphaFoldDB" id="A0A932M255"/>
<keyword evidence="2" id="KW-0805">Transcription regulation</keyword>
<dbReference type="InterPro" id="IPR007627">
    <property type="entry name" value="RNA_pol_sigma70_r2"/>
</dbReference>
<evidence type="ECO:0000256" key="1">
    <source>
        <dbReference type="ARBA" id="ARBA00010641"/>
    </source>
</evidence>
<dbReference type="InterPro" id="IPR013249">
    <property type="entry name" value="RNA_pol_sigma70_r4_t2"/>
</dbReference>
<feature type="domain" description="RNA polymerase sigma factor 70 region 4 type 2" evidence="6">
    <location>
        <begin position="115"/>
        <end position="164"/>
    </location>
</feature>
<evidence type="ECO:0000256" key="4">
    <source>
        <dbReference type="ARBA" id="ARBA00023163"/>
    </source>
</evidence>
<evidence type="ECO:0000313" key="7">
    <source>
        <dbReference type="EMBL" id="MBI3015551.1"/>
    </source>
</evidence>
<dbReference type="GO" id="GO:0006352">
    <property type="term" value="P:DNA-templated transcription initiation"/>
    <property type="evidence" value="ECO:0007669"/>
    <property type="project" value="InterPro"/>
</dbReference>
<dbReference type="InterPro" id="IPR039425">
    <property type="entry name" value="RNA_pol_sigma-70-like"/>
</dbReference>
<reference evidence="7" key="1">
    <citation type="submission" date="2020-07" db="EMBL/GenBank/DDBJ databases">
        <title>Huge and variable diversity of episymbiotic CPR bacteria and DPANN archaea in groundwater ecosystems.</title>
        <authorList>
            <person name="He C.Y."/>
            <person name="Keren R."/>
            <person name="Whittaker M."/>
            <person name="Farag I.F."/>
            <person name="Doudna J."/>
            <person name="Cate J.H.D."/>
            <person name="Banfield J.F."/>
        </authorList>
    </citation>
    <scope>NUCLEOTIDE SEQUENCE</scope>
    <source>
        <strain evidence="7">NC_groundwater_717_Ag_S-0.2um_59_8</strain>
    </source>
</reference>
<dbReference type="EMBL" id="JACPSX010000210">
    <property type="protein sequence ID" value="MBI3015551.1"/>
    <property type="molecule type" value="Genomic_DNA"/>
</dbReference>
<dbReference type="PANTHER" id="PTHR43133">
    <property type="entry name" value="RNA POLYMERASE ECF-TYPE SIGMA FACTO"/>
    <property type="match status" value="1"/>
</dbReference>
<dbReference type="Gene3D" id="1.10.1740.10">
    <property type="match status" value="1"/>
</dbReference>
<dbReference type="InterPro" id="IPR013325">
    <property type="entry name" value="RNA_pol_sigma_r2"/>
</dbReference>
<dbReference type="InterPro" id="IPR036388">
    <property type="entry name" value="WH-like_DNA-bd_sf"/>
</dbReference>
<dbReference type="Pfam" id="PF04542">
    <property type="entry name" value="Sigma70_r2"/>
    <property type="match status" value="1"/>
</dbReference>
<comment type="caution">
    <text evidence="7">The sequence shown here is derived from an EMBL/GenBank/DDBJ whole genome shotgun (WGS) entry which is preliminary data.</text>
</comment>
<keyword evidence="4" id="KW-0804">Transcription</keyword>
<accession>A0A932M255</accession>
<feature type="domain" description="RNA polymerase sigma-70 region 2" evidence="5">
    <location>
        <begin position="18"/>
        <end position="82"/>
    </location>
</feature>
<sequence length="177" mass="20061">MTQIGPIPRDEFNTRLVEYMQPLYNLALWLCKDGHQASDLVQETLLRAIRARESFREGTNLKAWLFTILRNCFFNVLKRQGKEESLDADVGRSAAVEAEPGAGNTELPPFLMRSDIDRALEKLPDGWRFLILMVDMEGLSLAEAAAVLGVPVGTVKSRLFRARVILSRQLRDYQVPE</sequence>
<keyword evidence="3" id="KW-0731">Sigma factor</keyword>
<comment type="similarity">
    <text evidence="1">Belongs to the sigma-70 factor family. ECF subfamily.</text>
</comment>
<dbReference type="PANTHER" id="PTHR43133:SF25">
    <property type="entry name" value="RNA POLYMERASE SIGMA FACTOR RFAY-RELATED"/>
    <property type="match status" value="1"/>
</dbReference>
<dbReference type="CDD" id="cd06171">
    <property type="entry name" value="Sigma70_r4"/>
    <property type="match status" value="1"/>
</dbReference>
<evidence type="ECO:0000259" key="5">
    <source>
        <dbReference type="Pfam" id="PF04542"/>
    </source>
</evidence>
<evidence type="ECO:0000256" key="2">
    <source>
        <dbReference type="ARBA" id="ARBA00023015"/>
    </source>
</evidence>
<dbReference type="InterPro" id="IPR013324">
    <property type="entry name" value="RNA_pol_sigma_r3/r4-like"/>
</dbReference>
<dbReference type="GO" id="GO:0016987">
    <property type="term" value="F:sigma factor activity"/>
    <property type="evidence" value="ECO:0007669"/>
    <property type="project" value="UniProtKB-KW"/>
</dbReference>
<gene>
    <name evidence="7" type="ORF">HYY65_10930</name>
</gene>
<dbReference type="SUPFAM" id="SSF88659">
    <property type="entry name" value="Sigma3 and sigma4 domains of RNA polymerase sigma factors"/>
    <property type="match status" value="1"/>
</dbReference>
<dbReference type="GO" id="GO:0003677">
    <property type="term" value="F:DNA binding"/>
    <property type="evidence" value="ECO:0007669"/>
    <property type="project" value="InterPro"/>
</dbReference>
<dbReference type="Proteomes" id="UP000741360">
    <property type="component" value="Unassembled WGS sequence"/>
</dbReference>
<evidence type="ECO:0000313" key="8">
    <source>
        <dbReference type="Proteomes" id="UP000741360"/>
    </source>
</evidence>
<dbReference type="NCBIfam" id="TIGR02937">
    <property type="entry name" value="sigma70-ECF"/>
    <property type="match status" value="1"/>
</dbReference>
<dbReference type="Gene3D" id="1.10.10.10">
    <property type="entry name" value="Winged helix-like DNA-binding domain superfamily/Winged helix DNA-binding domain"/>
    <property type="match status" value="1"/>
</dbReference>
<organism evidence="7 8">
    <name type="scientific">Tectimicrobiota bacterium</name>
    <dbReference type="NCBI Taxonomy" id="2528274"/>
    <lineage>
        <taxon>Bacteria</taxon>
        <taxon>Pseudomonadati</taxon>
        <taxon>Nitrospinota/Tectimicrobiota group</taxon>
        <taxon>Candidatus Tectimicrobiota</taxon>
    </lineage>
</organism>
<dbReference type="SUPFAM" id="SSF88946">
    <property type="entry name" value="Sigma2 domain of RNA polymerase sigma factors"/>
    <property type="match status" value="1"/>
</dbReference>
<proteinExistence type="inferred from homology"/>
<evidence type="ECO:0000256" key="3">
    <source>
        <dbReference type="ARBA" id="ARBA00023082"/>
    </source>
</evidence>